<reference evidence="1 2" key="1">
    <citation type="journal article" date="2011" name="Stand. Genomic Sci.">
        <title>Complete genome sequence of Thermomonospora curvata type strain (B9).</title>
        <authorList>
            <person name="Chertkov O."/>
            <person name="Sikorski J."/>
            <person name="Nolan M."/>
            <person name="Lapidus A."/>
            <person name="Lucas S."/>
            <person name="Del Rio T.G."/>
            <person name="Tice H."/>
            <person name="Cheng J.F."/>
            <person name="Goodwin L."/>
            <person name="Pitluck S."/>
            <person name="Liolios K."/>
            <person name="Ivanova N."/>
            <person name="Mavromatis K."/>
            <person name="Mikhailova N."/>
            <person name="Ovchinnikova G."/>
            <person name="Pati A."/>
            <person name="Chen A."/>
            <person name="Palaniappan K."/>
            <person name="Djao O.D."/>
            <person name="Land M."/>
            <person name="Hauser L."/>
            <person name="Chang Y.J."/>
            <person name="Jeffries C.D."/>
            <person name="Brettin T."/>
            <person name="Han C."/>
            <person name="Detter J.C."/>
            <person name="Rohde M."/>
            <person name="Goker M."/>
            <person name="Woyke T."/>
            <person name="Bristow J."/>
            <person name="Eisen J.A."/>
            <person name="Markowitz V."/>
            <person name="Hugenholtz P."/>
            <person name="Klenk H.P."/>
            <person name="Kyrpides N.C."/>
        </authorList>
    </citation>
    <scope>NUCLEOTIDE SEQUENCE [LARGE SCALE GENOMIC DNA]</scope>
    <source>
        <strain evidence="2">ATCC 19995 / DSM 43183 / JCM 3096 / KCTC 9072 / NBRC 15933 / NCIMB 10081 / Henssen B9</strain>
    </source>
</reference>
<dbReference type="KEGG" id="tcu:Tcur_4103"/>
<dbReference type="Pfam" id="PF06314">
    <property type="entry name" value="ADC"/>
    <property type="match status" value="1"/>
</dbReference>
<dbReference type="GO" id="GO:0004601">
    <property type="term" value="F:peroxidase activity"/>
    <property type="evidence" value="ECO:0007669"/>
    <property type="project" value="InterPro"/>
</dbReference>
<evidence type="ECO:0000313" key="2">
    <source>
        <dbReference type="Proteomes" id="UP000001918"/>
    </source>
</evidence>
<sequence>MSTHLIQGRKVAMPVQIRRAAVASAMFAVPAGTAQQIIDYSGLQVLRPLPGRAICSLAFVRYVDGDLGPYHEFAVAFLVRDPLGGSGPGRNVGVFIHWLPVDQGFTLEAGRSIWGFPKLMAELPLDLDGAVRRCAVRVDGQLVAAVAIRPGLPVPTRGAAPEVVAFSCLDGVTRRVPWSVRPEGVRFRPGGAVVRVGDPAGHPVADELHRLGLHRARALSSTTAAQVRMTFHDAQPLG</sequence>
<accession>D1AF87</accession>
<dbReference type="InterPro" id="IPR023375">
    <property type="entry name" value="ADC_dom_sf"/>
</dbReference>
<gene>
    <name evidence="1" type="ordered locus">Tcur_4103</name>
</gene>
<dbReference type="PROSITE" id="PS00436">
    <property type="entry name" value="PEROXIDASE_2"/>
    <property type="match status" value="1"/>
</dbReference>
<proteinExistence type="predicted"/>
<evidence type="ECO:0000313" key="1">
    <source>
        <dbReference type="EMBL" id="ACY99631.1"/>
    </source>
</evidence>
<dbReference type="InterPro" id="IPR010451">
    <property type="entry name" value="Acetoacetate_decarboxylase"/>
</dbReference>
<dbReference type="EMBL" id="CP001738">
    <property type="protein sequence ID" value="ACY99631.1"/>
    <property type="molecule type" value="Genomic_DNA"/>
</dbReference>
<dbReference type="STRING" id="471852.Tcur_4103"/>
<name>D1AF87_THECD</name>
<dbReference type="AlphaFoldDB" id="D1AF87"/>
<dbReference type="eggNOG" id="COG4689">
    <property type="taxonomic scope" value="Bacteria"/>
</dbReference>
<dbReference type="GO" id="GO:0016829">
    <property type="term" value="F:lyase activity"/>
    <property type="evidence" value="ECO:0007669"/>
    <property type="project" value="InterPro"/>
</dbReference>
<dbReference type="Gene3D" id="2.40.400.10">
    <property type="entry name" value="Acetoacetate decarboxylase-like"/>
    <property type="match status" value="1"/>
</dbReference>
<keyword evidence="2" id="KW-1185">Reference proteome</keyword>
<dbReference type="HOGENOM" id="CLU_100208_0_0_11"/>
<dbReference type="SUPFAM" id="SSF160104">
    <property type="entry name" value="Acetoacetate decarboxylase-like"/>
    <property type="match status" value="1"/>
</dbReference>
<dbReference type="Proteomes" id="UP000001918">
    <property type="component" value="Chromosome"/>
</dbReference>
<organism evidence="1 2">
    <name type="scientific">Thermomonospora curvata (strain ATCC 19995 / DSM 43183 / JCM 3096 / KCTC 9072 / NBRC 15933 / NCIMB 10081 / Henssen B9)</name>
    <dbReference type="NCBI Taxonomy" id="471852"/>
    <lineage>
        <taxon>Bacteria</taxon>
        <taxon>Bacillati</taxon>
        <taxon>Actinomycetota</taxon>
        <taxon>Actinomycetes</taxon>
        <taxon>Streptosporangiales</taxon>
        <taxon>Thermomonosporaceae</taxon>
        <taxon>Thermomonospora</taxon>
    </lineage>
</organism>
<dbReference type="InterPro" id="IPR019794">
    <property type="entry name" value="Peroxidases_AS"/>
</dbReference>
<evidence type="ECO:0008006" key="3">
    <source>
        <dbReference type="Google" id="ProtNLM"/>
    </source>
</evidence>
<dbReference type="OrthoDB" id="1633687at2"/>
<dbReference type="RefSeq" id="WP_012854415.1">
    <property type="nucleotide sequence ID" value="NC_013510.1"/>
</dbReference>
<protein>
    <recommendedName>
        <fullName evidence="3">Acetoacetate decarboxylase</fullName>
    </recommendedName>
</protein>